<protein>
    <submittedName>
        <fullName evidence="3">Otu family cysteine protease</fullName>
    </submittedName>
</protein>
<evidence type="ECO:0000256" key="1">
    <source>
        <dbReference type="SAM" id="MobiDB-lite"/>
    </source>
</evidence>
<dbReference type="InterPro" id="IPR038765">
    <property type="entry name" value="Papain-like_cys_pep_sf"/>
</dbReference>
<evidence type="ECO:0000313" key="3">
    <source>
        <dbReference type="EMBL" id="PHJ20417.1"/>
    </source>
</evidence>
<dbReference type="InterPro" id="IPR003323">
    <property type="entry name" value="OTU_dom"/>
</dbReference>
<evidence type="ECO:0000259" key="2">
    <source>
        <dbReference type="PROSITE" id="PS50802"/>
    </source>
</evidence>
<dbReference type="VEuPathDB" id="ToxoDB:CSUI_005747"/>
<feature type="non-terminal residue" evidence="3">
    <location>
        <position position="1"/>
    </location>
</feature>
<name>A0A2C6KSQ6_9APIC</name>
<accession>A0A2C6KSQ6</accession>
<dbReference type="PANTHER" id="PTHR12419">
    <property type="entry name" value="OTU DOMAIN CONTAINING PROTEIN"/>
    <property type="match status" value="1"/>
</dbReference>
<dbReference type="GO" id="GO:0016579">
    <property type="term" value="P:protein deubiquitination"/>
    <property type="evidence" value="ECO:0007669"/>
    <property type="project" value="TreeGrafter"/>
</dbReference>
<dbReference type="Gene3D" id="3.90.70.80">
    <property type="match status" value="1"/>
</dbReference>
<dbReference type="OrthoDB" id="331223at2759"/>
<sequence>FRAVCHQLSLENSPCPRRRKKEGEEEEDEDKYEGLSLLTVRHPESWSVDTLRDRVASFLEEHRDNFQPFLDYSAQSDEGFSAYCEKLRHTAEWGGELELQIIARLLKRHLLVYQMNGDLFLPLHYGEEFANGGAGKQARKEEEEDEEEDQREPLRLSFHKHLLSAGGHYNSVVSLLTEQQEEEEDS</sequence>
<proteinExistence type="predicted"/>
<keyword evidence="3" id="KW-0378">Hydrolase</keyword>
<dbReference type="RefSeq" id="XP_067922105.1">
    <property type="nucleotide sequence ID" value="XM_068065917.1"/>
</dbReference>
<comment type="caution">
    <text evidence="3">The sequence shown here is derived from an EMBL/GenBank/DDBJ whole genome shotgun (WGS) entry which is preliminary data.</text>
</comment>
<keyword evidence="4" id="KW-1185">Reference proteome</keyword>
<gene>
    <name evidence="3" type="ORF">CSUI_005747</name>
</gene>
<dbReference type="PROSITE" id="PS50802">
    <property type="entry name" value="OTU"/>
    <property type="match status" value="1"/>
</dbReference>
<dbReference type="PANTHER" id="PTHR12419:SF8">
    <property type="entry name" value="OVARIAN TUMOR DOMAIN-CONTAINING DEUBIQUITINATING ENZYME 4"/>
    <property type="match status" value="1"/>
</dbReference>
<organism evidence="3 4">
    <name type="scientific">Cystoisospora suis</name>
    <dbReference type="NCBI Taxonomy" id="483139"/>
    <lineage>
        <taxon>Eukaryota</taxon>
        <taxon>Sar</taxon>
        <taxon>Alveolata</taxon>
        <taxon>Apicomplexa</taxon>
        <taxon>Conoidasida</taxon>
        <taxon>Coccidia</taxon>
        <taxon>Eucoccidiorida</taxon>
        <taxon>Eimeriorina</taxon>
        <taxon>Sarcocystidae</taxon>
        <taxon>Cystoisospora</taxon>
    </lineage>
</organism>
<reference evidence="3 4" key="1">
    <citation type="journal article" date="2017" name="Int. J. Parasitol.">
        <title>The genome of the protozoan parasite Cystoisospora suis and a reverse vaccinology approach to identify vaccine candidates.</title>
        <authorList>
            <person name="Palmieri N."/>
            <person name="Shrestha A."/>
            <person name="Ruttkowski B."/>
            <person name="Beck T."/>
            <person name="Vogl C."/>
            <person name="Tomley F."/>
            <person name="Blake D.P."/>
            <person name="Joachim A."/>
        </authorList>
    </citation>
    <scope>NUCLEOTIDE SEQUENCE [LARGE SCALE GENOMIC DNA]</scope>
    <source>
        <strain evidence="3 4">Wien I</strain>
    </source>
</reference>
<dbReference type="Pfam" id="PF02338">
    <property type="entry name" value="OTU"/>
    <property type="match status" value="1"/>
</dbReference>
<keyword evidence="3" id="KW-0645">Protease</keyword>
<dbReference type="Proteomes" id="UP000221165">
    <property type="component" value="Unassembled WGS sequence"/>
</dbReference>
<feature type="region of interest" description="Disordered" evidence="1">
    <location>
        <begin position="131"/>
        <end position="154"/>
    </location>
</feature>
<dbReference type="SUPFAM" id="SSF54001">
    <property type="entry name" value="Cysteine proteinases"/>
    <property type="match status" value="1"/>
</dbReference>
<dbReference type="InterPro" id="IPR050704">
    <property type="entry name" value="Peptidase_C85-like"/>
</dbReference>
<dbReference type="GeneID" id="94429128"/>
<dbReference type="EMBL" id="MIGC01002765">
    <property type="protein sequence ID" value="PHJ20417.1"/>
    <property type="molecule type" value="Genomic_DNA"/>
</dbReference>
<evidence type="ECO:0000313" key="4">
    <source>
        <dbReference type="Proteomes" id="UP000221165"/>
    </source>
</evidence>
<dbReference type="AlphaFoldDB" id="A0A2C6KSQ6"/>
<dbReference type="CDD" id="cd22748">
    <property type="entry name" value="OTU_OTUD6-like"/>
    <property type="match status" value="1"/>
</dbReference>
<dbReference type="GO" id="GO:0004843">
    <property type="term" value="F:cysteine-type deubiquitinase activity"/>
    <property type="evidence" value="ECO:0007669"/>
    <property type="project" value="TreeGrafter"/>
</dbReference>
<dbReference type="GO" id="GO:0006508">
    <property type="term" value="P:proteolysis"/>
    <property type="evidence" value="ECO:0007669"/>
    <property type="project" value="UniProtKB-KW"/>
</dbReference>
<feature type="domain" description="OTU" evidence="2">
    <location>
        <begin position="1"/>
        <end position="175"/>
    </location>
</feature>